<dbReference type="GO" id="GO:0008832">
    <property type="term" value="F:dGTPase activity"/>
    <property type="evidence" value="ECO:0007669"/>
    <property type="project" value="TreeGrafter"/>
</dbReference>
<sequence>MRSGYFQMLDFNIGLRWNADGKAVPFKTAIIDDELHGEFRIDEPVLLDLLESKPVLRLRDIHQYGVSALFGQTAPVTRLEHSIGAMLIVRRLGGSVEEQVVGLLHDISHTALSHVIDFSLGGTGEGESYHEVHKEHYLRSTNISELLAKHGLQLEKIAEESNYGLVERCSPRLCADRLDYALRDTVASGNLKRVTARKVLSSIVACPNPQHPDRTIAMTDVEAALALSRAYMRTDAVMWSEPTQAKLSSQVADSIWQMMQSGHLEESHLYTRADKEFWAEMMACAPVAIRDRLRDIEQAFSQAGEEKRQERDNVESKSTTDDLTADDPFHGLPSVIPLPPKTKIRIIDPDVLHGLSNDSSHFAGEASLTPLSSITPAYKAEIQKYRVMRGQEKKSQTFSLDADRLADGVNMLNPSKVTLQT</sequence>
<dbReference type="EMBL" id="CCYA01000221">
    <property type="protein sequence ID" value="CEH13470.1"/>
    <property type="molecule type" value="Genomic_DNA"/>
</dbReference>
<proteinExistence type="predicted"/>
<dbReference type="OrthoDB" id="9991235at2759"/>
<dbReference type="Gene3D" id="1.10.3210.10">
    <property type="entry name" value="Hypothetical protein af1432"/>
    <property type="match status" value="1"/>
</dbReference>
<dbReference type="InterPro" id="IPR006674">
    <property type="entry name" value="HD_domain"/>
</dbReference>
<dbReference type="GO" id="GO:0005634">
    <property type="term" value="C:nucleus"/>
    <property type="evidence" value="ECO:0007669"/>
    <property type="project" value="TreeGrafter"/>
</dbReference>
<dbReference type="PANTHER" id="PTHR11373:SF4">
    <property type="entry name" value="DEOXYNUCLEOSIDE TRIPHOSPHATE TRIPHOSPHOHYDROLASE SAMHD1"/>
    <property type="match status" value="1"/>
</dbReference>
<evidence type="ECO:0000259" key="2">
    <source>
        <dbReference type="PROSITE" id="PS51831"/>
    </source>
</evidence>
<dbReference type="PANTHER" id="PTHR11373">
    <property type="entry name" value="DEOXYNUCLEOSIDE TRIPHOSPHATE TRIPHOSPHOHYDROLASE"/>
    <property type="match status" value="1"/>
</dbReference>
<evidence type="ECO:0000313" key="4">
    <source>
        <dbReference type="Proteomes" id="UP000054845"/>
    </source>
</evidence>
<accession>A0A0P1BCF7</accession>
<dbReference type="GO" id="GO:0006203">
    <property type="term" value="P:dGTP catabolic process"/>
    <property type="evidence" value="ECO:0007669"/>
    <property type="project" value="TreeGrafter"/>
</dbReference>
<dbReference type="SUPFAM" id="SSF109604">
    <property type="entry name" value="HD-domain/PDEase-like"/>
    <property type="match status" value="1"/>
</dbReference>
<evidence type="ECO:0000256" key="1">
    <source>
        <dbReference type="SAM" id="MobiDB-lite"/>
    </source>
</evidence>
<dbReference type="AlphaFoldDB" id="A0A0P1BCF7"/>
<evidence type="ECO:0000313" key="3">
    <source>
        <dbReference type="EMBL" id="CEH13470.1"/>
    </source>
</evidence>
<keyword evidence="4" id="KW-1185">Reference proteome</keyword>
<dbReference type="SMART" id="SM00471">
    <property type="entry name" value="HDc"/>
    <property type="match status" value="1"/>
</dbReference>
<dbReference type="InterPro" id="IPR003607">
    <property type="entry name" value="HD/PDEase_dom"/>
</dbReference>
<organism evidence="3 4">
    <name type="scientific">Ceraceosorus bombacis</name>
    <dbReference type="NCBI Taxonomy" id="401625"/>
    <lineage>
        <taxon>Eukaryota</taxon>
        <taxon>Fungi</taxon>
        <taxon>Dikarya</taxon>
        <taxon>Basidiomycota</taxon>
        <taxon>Ustilaginomycotina</taxon>
        <taxon>Exobasidiomycetes</taxon>
        <taxon>Ceraceosorales</taxon>
        <taxon>Ceraceosoraceae</taxon>
        <taxon>Ceraceosorus</taxon>
    </lineage>
</organism>
<feature type="domain" description="HD" evidence="2">
    <location>
        <begin position="78"/>
        <end position="181"/>
    </location>
</feature>
<dbReference type="InterPro" id="IPR050135">
    <property type="entry name" value="dGTPase-like"/>
</dbReference>
<dbReference type="Proteomes" id="UP000054845">
    <property type="component" value="Unassembled WGS sequence"/>
</dbReference>
<dbReference type="CDD" id="cd00077">
    <property type="entry name" value="HDc"/>
    <property type="match status" value="1"/>
</dbReference>
<protein>
    <submittedName>
        <fullName evidence="3">Phosphoribosyl-aminoimidazole-succinocarboxamide synthase</fullName>
    </submittedName>
</protein>
<dbReference type="Pfam" id="PF01966">
    <property type="entry name" value="HD"/>
    <property type="match status" value="1"/>
</dbReference>
<reference evidence="4" key="1">
    <citation type="submission" date="2014-09" db="EMBL/GenBank/DDBJ databases">
        <authorList>
            <person name="Sharma Rahul"/>
            <person name="Thines Marco"/>
        </authorList>
    </citation>
    <scope>NUCLEOTIDE SEQUENCE [LARGE SCALE GENOMIC DNA]</scope>
</reference>
<feature type="compositionally biased region" description="Basic and acidic residues" evidence="1">
    <location>
        <begin position="304"/>
        <end position="320"/>
    </location>
</feature>
<feature type="region of interest" description="Disordered" evidence="1">
    <location>
        <begin position="302"/>
        <end position="335"/>
    </location>
</feature>
<name>A0A0P1BCF7_9BASI</name>
<dbReference type="STRING" id="401625.A0A0P1BCF7"/>
<dbReference type="PROSITE" id="PS51831">
    <property type="entry name" value="HD"/>
    <property type="match status" value="1"/>
</dbReference>